<evidence type="ECO:0000256" key="1">
    <source>
        <dbReference type="SAM" id="Phobius"/>
    </source>
</evidence>
<gene>
    <name evidence="3" type="ORF">HNR42_003363</name>
</gene>
<organism evidence="3 4">
    <name type="scientific">Deinobacterium chartae</name>
    <dbReference type="NCBI Taxonomy" id="521158"/>
    <lineage>
        <taxon>Bacteria</taxon>
        <taxon>Thermotogati</taxon>
        <taxon>Deinococcota</taxon>
        <taxon>Deinococci</taxon>
        <taxon>Deinococcales</taxon>
        <taxon>Deinococcaceae</taxon>
        <taxon>Deinobacterium</taxon>
    </lineage>
</organism>
<keyword evidence="1" id="KW-0812">Transmembrane</keyword>
<evidence type="ECO:0000259" key="2">
    <source>
        <dbReference type="Pfam" id="PF22570"/>
    </source>
</evidence>
<evidence type="ECO:0000313" key="3">
    <source>
        <dbReference type="EMBL" id="MBB6099903.1"/>
    </source>
</evidence>
<dbReference type="Pfam" id="PF22570">
    <property type="entry name" value="LiaF-TM"/>
    <property type="match status" value="1"/>
</dbReference>
<comment type="caution">
    <text evidence="3">The sequence shown here is derived from an EMBL/GenBank/DDBJ whole genome shotgun (WGS) entry which is preliminary data.</text>
</comment>
<protein>
    <recommendedName>
        <fullName evidence="2">LiaF transmembrane domain-containing protein</fullName>
    </recommendedName>
</protein>
<feature type="transmembrane region" description="Helical" evidence="1">
    <location>
        <begin position="66"/>
        <end position="87"/>
    </location>
</feature>
<keyword evidence="4" id="KW-1185">Reference proteome</keyword>
<proteinExistence type="predicted"/>
<keyword evidence="1" id="KW-1133">Transmembrane helix</keyword>
<reference evidence="3 4" key="1">
    <citation type="submission" date="2020-08" db="EMBL/GenBank/DDBJ databases">
        <title>Genomic Encyclopedia of Type Strains, Phase IV (KMG-IV): sequencing the most valuable type-strain genomes for metagenomic binning, comparative biology and taxonomic classification.</title>
        <authorList>
            <person name="Goeker M."/>
        </authorList>
    </citation>
    <scope>NUCLEOTIDE SEQUENCE [LARGE SCALE GENOMIC DNA]</scope>
    <source>
        <strain evidence="3 4">DSM 21458</strain>
    </source>
</reference>
<dbReference type="InterPro" id="IPR054331">
    <property type="entry name" value="LiaF_TM"/>
</dbReference>
<feature type="domain" description="LiaF transmembrane" evidence="2">
    <location>
        <begin position="14"/>
        <end position="77"/>
    </location>
</feature>
<feature type="transmembrane region" description="Helical" evidence="1">
    <location>
        <begin position="39"/>
        <end position="59"/>
    </location>
</feature>
<name>A0A841I3L7_9DEIO</name>
<keyword evidence="1" id="KW-0472">Membrane</keyword>
<accession>A0A841I3L7</accession>
<dbReference type="Proteomes" id="UP000569951">
    <property type="component" value="Unassembled WGS sequence"/>
</dbReference>
<sequence length="352" mass="37379">MNFDAYRPVSRSVFWPVLLIGVGVVWLLSALGVTDLPSGLALLRGWPILLVAIGLDLIFGHRSTALSAMIAVAAILACVGLSTPNAASRSATGVLRDEHFSAPLEGTRRAQVHLDLGSAHARVHALSGGTQLLEAQIHDDRRIKFQDRGGETRRLSLSHARNLGPVQFDFFSDQGENRWDVGLSRAVPLELTLDSGSGSVTLDLEAVQLDRLRVDSGSGSVDARLPGNRAYRVELDGGSGQARLRTAAGAELDFRGDLGSGGLRLDLGQGSRGRIEVDMGSGMTEINTSGNPALRLELEDGGSGRLDLPAGLERVSGDPDEKEGAWETPGFAQARERLTVVIDLGSGGLRIR</sequence>
<dbReference type="RefSeq" id="WP_183988644.1">
    <property type="nucleotide sequence ID" value="NZ_JACHHG010000017.1"/>
</dbReference>
<dbReference type="AlphaFoldDB" id="A0A841I3L7"/>
<feature type="transmembrane region" description="Helical" evidence="1">
    <location>
        <begin position="12"/>
        <end position="33"/>
    </location>
</feature>
<dbReference type="EMBL" id="JACHHG010000017">
    <property type="protein sequence ID" value="MBB6099903.1"/>
    <property type="molecule type" value="Genomic_DNA"/>
</dbReference>
<evidence type="ECO:0000313" key="4">
    <source>
        <dbReference type="Proteomes" id="UP000569951"/>
    </source>
</evidence>